<reference evidence="13 14" key="1">
    <citation type="submission" date="2023-05" db="EMBL/GenBank/DDBJ databases">
        <title>Chelatococcus sp. nov., a moderately thermophilic bacterium isolated from hot spring microbial mat.</title>
        <authorList>
            <person name="Hu C.-J."/>
            <person name="Li W.-J."/>
        </authorList>
    </citation>
    <scope>NUCLEOTIDE SEQUENCE [LARGE SCALE GENOMIC DNA]</scope>
    <source>
        <strain evidence="13 14">SYSU G07232</strain>
    </source>
</reference>
<evidence type="ECO:0000256" key="6">
    <source>
        <dbReference type="ARBA" id="ARBA00023134"/>
    </source>
</evidence>
<dbReference type="Pfam" id="PF00448">
    <property type="entry name" value="SRP54"/>
    <property type="match status" value="1"/>
</dbReference>
<comment type="caution">
    <text evidence="13">The sequence shown here is derived from an EMBL/GenBank/DDBJ whole genome shotgun (WGS) entry which is preliminary data.</text>
</comment>
<organism evidence="13 14">
    <name type="scientific">Chelatococcus albus</name>
    <dbReference type="NCBI Taxonomy" id="3047466"/>
    <lineage>
        <taxon>Bacteria</taxon>
        <taxon>Pseudomonadati</taxon>
        <taxon>Pseudomonadota</taxon>
        <taxon>Alphaproteobacteria</taxon>
        <taxon>Hyphomicrobiales</taxon>
        <taxon>Chelatococcaceae</taxon>
        <taxon>Chelatococcus</taxon>
    </lineage>
</organism>
<evidence type="ECO:0000256" key="1">
    <source>
        <dbReference type="ARBA" id="ARBA00004515"/>
    </source>
</evidence>
<dbReference type="Gene3D" id="1.10.260.30">
    <property type="entry name" value="Signal recognition particle, SRP54 subunit, M-domain"/>
    <property type="match status" value="1"/>
</dbReference>
<evidence type="ECO:0000256" key="5">
    <source>
        <dbReference type="ARBA" id="ARBA00022884"/>
    </source>
</evidence>
<protein>
    <recommendedName>
        <fullName evidence="10">Signal recognition particle protein</fullName>
        <ecNumber evidence="10">3.6.5.4</ecNumber>
    </recommendedName>
    <alternativeName>
        <fullName evidence="10">Fifty-four homolog</fullName>
    </alternativeName>
</protein>
<name>A0ABT7AK10_9HYPH</name>
<feature type="binding site" evidence="10">
    <location>
        <begin position="248"/>
        <end position="251"/>
    </location>
    <ligand>
        <name>GTP</name>
        <dbReference type="ChEBI" id="CHEBI:37565"/>
    </ligand>
</feature>
<dbReference type="Gene3D" id="1.20.120.140">
    <property type="entry name" value="Signal recognition particle SRP54, nucleotide-binding domain"/>
    <property type="match status" value="1"/>
</dbReference>
<dbReference type="SMART" id="SM00382">
    <property type="entry name" value="AAA"/>
    <property type="match status" value="1"/>
</dbReference>
<dbReference type="InterPro" id="IPR000897">
    <property type="entry name" value="SRP54_GTPase_dom"/>
</dbReference>
<keyword evidence="4 10" id="KW-0378">Hydrolase</keyword>
<keyword evidence="5 10" id="KW-0694">RNA-binding</keyword>
<dbReference type="SUPFAM" id="SSF47446">
    <property type="entry name" value="Signal peptide-binding domain"/>
    <property type="match status" value="1"/>
</dbReference>
<dbReference type="Pfam" id="PF02978">
    <property type="entry name" value="SRP_SPB"/>
    <property type="match status" value="1"/>
</dbReference>
<dbReference type="InterPro" id="IPR004125">
    <property type="entry name" value="Signal_recog_particle_SRP54_M"/>
</dbReference>
<gene>
    <name evidence="10 13" type="primary">ffh</name>
    <name evidence="13" type="ORF">QNA08_15960</name>
</gene>
<dbReference type="EMBL" id="JASJEV010000012">
    <property type="protein sequence ID" value="MDJ1159720.1"/>
    <property type="molecule type" value="Genomic_DNA"/>
</dbReference>
<dbReference type="InterPro" id="IPR022941">
    <property type="entry name" value="SRP54"/>
</dbReference>
<feature type="compositionally biased region" description="Gly residues" evidence="11">
    <location>
        <begin position="524"/>
        <end position="535"/>
    </location>
</feature>
<evidence type="ECO:0000256" key="3">
    <source>
        <dbReference type="ARBA" id="ARBA00022741"/>
    </source>
</evidence>
<evidence type="ECO:0000256" key="9">
    <source>
        <dbReference type="ARBA" id="ARBA00048027"/>
    </source>
</evidence>
<evidence type="ECO:0000256" key="8">
    <source>
        <dbReference type="ARBA" id="ARBA00023274"/>
    </source>
</evidence>
<dbReference type="RefSeq" id="WP_283741719.1">
    <property type="nucleotide sequence ID" value="NZ_JASJEV010000012.1"/>
</dbReference>
<evidence type="ECO:0000259" key="12">
    <source>
        <dbReference type="PROSITE" id="PS00300"/>
    </source>
</evidence>
<keyword evidence="6 10" id="KW-0342">GTP-binding</keyword>
<feature type="region of interest" description="Disordered" evidence="11">
    <location>
        <begin position="477"/>
        <end position="535"/>
    </location>
</feature>
<evidence type="ECO:0000313" key="14">
    <source>
        <dbReference type="Proteomes" id="UP001321492"/>
    </source>
</evidence>
<dbReference type="InterPro" id="IPR027417">
    <property type="entry name" value="P-loop_NTPase"/>
</dbReference>
<comment type="domain">
    <text evidence="10">Composed of three domains: the N-terminal N domain, which is responsible for interactions with the ribosome, the central G domain, which binds GTP, and the C-terminal M domain, which binds the RNA and the signal sequence of the RNC.</text>
</comment>
<dbReference type="NCBIfam" id="TIGR00959">
    <property type="entry name" value="ffh"/>
    <property type="match status" value="1"/>
</dbReference>
<evidence type="ECO:0000313" key="13">
    <source>
        <dbReference type="EMBL" id="MDJ1159720.1"/>
    </source>
</evidence>
<keyword evidence="14" id="KW-1185">Reference proteome</keyword>
<dbReference type="EC" id="3.6.5.4" evidence="10"/>
<feature type="compositionally biased region" description="Gly residues" evidence="11">
    <location>
        <begin position="486"/>
        <end position="517"/>
    </location>
</feature>
<evidence type="ECO:0000256" key="4">
    <source>
        <dbReference type="ARBA" id="ARBA00022801"/>
    </source>
</evidence>
<dbReference type="PANTHER" id="PTHR11564:SF5">
    <property type="entry name" value="SIGNAL RECOGNITION PARTICLE SUBUNIT SRP54"/>
    <property type="match status" value="1"/>
</dbReference>
<dbReference type="Proteomes" id="UP001321492">
    <property type="component" value="Unassembled WGS sequence"/>
</dbReference>
<dbReference type="SMART" id="SM00963">
    <property type="entry name" value="SRP54_N"/>
    <property type="match status" value="1"/>
</dbReference>
<comment type="similarity">
    <text evidence="2 10">Belongs to the GTP-binding SRP family. SRP54 subfamily.</text>
</comment>
<dbReference type="SMART" id="SM00962">
    <property type="entry name" value="SRP54"/>
    <property type="match status" value="1"/>
</dbReference>
<comment type="subunit">
    <text evidence="10">Part of the signal recognition particle protein translocation system, which is composed of SRP and FtsY. SRP is a ribonucleoprotein composed of Ffh and a 4.5S RNA molecule.</text>
</comment>
<dbReference type="InterPro" id="IPR042101">
    <property type="entry name" value="SRP54_N_sf"/>
</dbReference>
<proteinExistence type="inferred from homology"/>
<evidence type="ECO:0000256" key="2">
    <source>
        <dbReference type="ARBA" id="ARBA00005450"/>
    </source>
</evidence>
<dbReference type="InterPro" id="IPR013822">
    <property type="entry name" value="Signal_recog_particl_SRP54_hlx"/>
</dbReference>
<evidence type="ECO:0000256" key="7">
    <source>
        <dbReference type="ARBA" id="ARBA00023135"/>
    </source>
</evidence>
<dbReference type="SUPFAM" id="SSF52540">
    <property type="entry name" value="P-loop containing nucleoside triphosphate hydrolases"/>
    <property type="match status" value="1"/>
</dbReference>
<evidence type="ECO:0000256" key="11">
    <source>
        <dbReference type="SAM" id="MobiDB-lite"/>
    </source>
</evidence>
<feature type="binding site" evidence="10">
    <location>
        <begin position="190"/>
        <end position="194"/>
    </location>
    <ligand>
        <name>GTP</name>
        <dbReference type="ChEBI" id="CHEBI:37565"/>
    </ligand>
</feature>
<evidence type="ECO:0000256" key="10">
    <source>
        <dbReference type="HAMAP-Rule" id="MF_00306"/>
    </source>
</evidence>
<comment type="function">
    <text evidence="10">Involved in targeting and insertion of nascent membrane proteins into the cytoplasmic membrane. Binds to the hydrophobic signal sequence of the ribosome-nascent chain (RNC) as it emerges from the ribosomes. The SRP-RNC complex is then targeted to the cytoplasmic membrane where it interacts with the SRP receptor FtsY. Interaction with FtsY leads to the transfer of the RNC complex to the Sec translocase for insertion into the membrane, the hydrolysis of GTP by both Ffh and FtsY, and the dissociation of the SRP-FtsY complex into the individual components.</text>
</comment>
<dbReference type="InterPro" id="IPR003593">
    <property type="entry name" value="AAA+_ATPase"/>
</dbReference>
<dbReference type="Pfam" id="PF02881">
    <property type="entry name" value="SRP54_N"/>
    <property type="match status" value="1"/>
</dbReference>
<dbReference type="HAMAP" id="MF_00306">
    <property type="entry name" value="SRP54"/>
    <property type="match status" value="1"/>
</dbReference>
<keyword evidence="7 10" id="KW-0733">Signal recognition particle</keyword>
<dbReference type="InterPro" id="IPR036891">
    <property type="entry name" value="Signal_recog_part_SRP54_M_sf"/>
</dbReference>
<comment type="subcellular location">
    <subcellularLocation>
        <location evidence="1">Cell inner membrane</location>
        <topology evidence="1">Peripheral membrane protein</topology>
        <orientation evidence="1">Cytoplasmic side</orientation>
    </subcellularLocation>
    <subcellularLocation>
        <location evidence="10">Cytoplasm</location>
    </subcellularLocation>
    <text evidence="10">The SRP-RNC complex is targeted to the cytoplasmic membrane.</text>
</comment>
<keyword evidence="3 10" id="KW-0547">Nucleotide-binding</keyword>
<dbReference type="Gene3D" id="3.40.50.300">
    <property type="entry name" value="P-loop containing nucleotide triphosphate hydrolases"/>
    <property type="match status" value="1"/>
</dbReference>
<dbReference type="PANTHER" id="PTHR11564">
    <property type="entry name" value="SIGNAL RECOGNITION PARTICLE 54K PROTEIN SRP54"/>
    <property type="match status" value="1"/>
</dbReference>
<accession>A0ABT7AK10</accession>
<feature type="domain" description="SRP54-type proteins GTP-binding" evidence="12">
    <location>
        <begin position="269"/>
        <end position="282"/>
    </location>
</feature>
<dbReference type="InterPro" id="IPR004780">
    <property type="entry name" value="SRP"/>
</dbReference>
<feature type="binding site" evidence="10">
    <location>
        <begin position="107"/>
        <end position="114"/>
    </location>
    <ligand>
        <name>GTP</name>
        <dbReference type="ChEBI" id="CHEBI:37565"/>
    </ligand>
</feature>
<sequence length="535" mass="56214">MFESLSEKLSGILDALTRRGALTEEDVNAALREVRRALLEADVALDVVRSFIDKVRARAVGAEVIKSVTPGQMVVKIVHDQLVEMLGAEAAPISLDAVPPVAILMVGLQGSGKTTTTAKIAKRLTDRMKRKVLMASLDTRRPAAMEQLAVLGRQVHVDTLPIVPGQSAVQIARRAMEAARLGGYDVVMLDTAGRVTVDEALMLEAAEVKAATEPHEVLLVADSLTGQDAVNTAKAFDARVGLTGIVLTRMDGDGRGGAALSMRAVTGKPIKLAGTGEKVDALEDFHPARVANRILGMGDIVSLVEKAAETIDAEKARRIAEKMRKGAFDLEDMREQLRQMESIGGMKGVLGMLPGIGKMKAQLEAANLDDKVIRRQRAIIDSMTPQERRNPDILKASRKKRIAAGSGTRVEDVNRLLKMHRQMADVMKMMGKGGRGGLGGALGRMFGIGGGPMGGMPAIDPSKVTPEMLEQLKKQMPGGLPESFPGGAGGGLPPMPPGGLGGAPKLPGLGGGSGLPGLGPKLPGLGGFPGLGKKK</sequence>
<comment type="catalytic activity">
    <reaction evidence="9 10">
        <text>GTP + H2O = GDP + phosphate + H(+)</text>
        <dbReference type="Rhea" id="RHEA:19669"/>
        <dbReference type="ChEBI" id="CHEBI:15377"/>
        <dbReference type="ChEBI" id="CHEBI:15378"/>
        <dbReference type="ChEBI" id="CHEBI:37565"/>
        <dbReference type="ChEBI" id="CHEBI:43474"/>
        <dbReference type="ChEBI" id="CHEBI:58189"/>
        <dbReference type="EC" id="3.6.5.4"/>
    </reaction>
</comment>
<dbReference type="PROSITE" id="PS00300">
    <property type="entry name" value="SRP54"/>
    <property type="match status" value="1"/>
</dbReference>
<keyword evidence="8 10" id="KW-0687">Ribonucleoprotein</keyword>
<keyword evidence="10" id="KW-0963">Cytoplasm</keyword>
<dbReference type="CDD" id="cd18539">
    <property type="entry name" value="SRP_G"/>
    <property type="match status" value="1"/>
</dbReference>